<accession>Q6UAN7</accession>
<dbReference type="GO" id="GO:0009897">
    <property type="term" value="C:external side of plasma membrane"/>
    <property type="evidence" value="ECO:0007669"/>
    <property type="project" value="TreeGrafter"/>
</dbReference>
<evidence type="ECO:0000256" key="1">
    <source>
        <dbReference type="ARBA" id="ARBA00023157"/>
    </source>
</evidence>
<name>Q6UAN7_TETNG</name>
<keyword evidence="2" id="KW-1133">Transmembrane helix</keyword>
<dbReference type="AlphaFoldDB" id="Q6UAN7"/>
<keyword evidence="2" id="KW-0812">Transmembrane</keyword>
<feature type="transmembrane region" description="Helical" evidence="2">
    <location>
        <begin position="318"/>
        <end position="340"/>
    </location>
</feature>
<dbReference type="PANTHER" id="PTHR23037:SF28">
    <property type="entry name" value="ERYTHROPOIETIN RECEPTOR"/>
    <property type="match status" value="1"/>
</dbReference>
<keyword evidence="3" id="KW-0732">Signal</keyword>
<gene>
    <name evidence="4" type="primary">CRFA19</name>
</gene>
<dbReference type="GO" id="GO:0004896">
    <property type="term" value="F:cytokine receptor activity"/>
    <property type="evidence" value="ECO:0007669"/>
    <property type="project" value="TreeGrafter"/>
</dbReference>
<sequence length="392" mass="44303">MAWLLVALFALSFTAAEAEQLPPPTGLTRNWLDPITVVISWEEPRGLPANASISYLCTIRNKEKKERSNKTIWKLFTEETDSDHWNFQVQTVSEDKQHNGQKKYNNSSPVTFNISHDKQKAELVKDFKCVIDARELNCSWIPANPSQNLTVRYRMDGFGDEVRHGVKTCDNPSGAGDPGRHSCTLQRDVSEIKAYSYLKETCVFVETDTAVSTFRPQLVVNPPLVNVTEENDTLKVTLASRLPGLEECTTFTLRYERCSVQEYRNITGYNTMDISYDKTCRYEFRAQTLLGNNCFGTALASQFSDPVTYGVDNPDRTLAIAATFISIVLSVCIILLCYCFRKHKKILWPNIPDPSVIFKQMMNGNNDLKAPGGNLYTPVPEHFSPLQIRTAT</sequence>
<evidence type="ECO:0000256" key="2">
    <source>
        <dbReference type="SAM" id="Phobius"/>
    </source>
</evidence>
<organism evidence="4">
    <name type="scientific">Tetraodon nigroviridis</name>
    <name type="common">Spotted green pufferfish</name>
    <name type="synonym">Chelonodon nigroviridis</name>
    <dbReference type="NCBI Taxonomy" id="99883"/>
    <lineage>
        <taxon>Eukaryota</taxon>
        <taxon>Metazoa</taxon>
        <taxon>Chordata</taxon>
        <taxon>Craniata</taxon>
        <taxon>Vertebrata</taxon>
        <taxon>Euteleostomi</taxon>
        <taxon>Actinopterygii</taxon>
        <taxon>Neopterygii</taxon>
        <taxon>Teleostei</taxon>
        <taxon>Neoteleostei</taxon>
        <taxon>Acanthomorphata</taxon>
        <taxon>Eupercaria</taxon>
        <taxon>Tetraodontiformes</taxon>
        <taxon>Tetradontoidea</taxon>
        <taxon>Tetraodontidae</taxon>
        <taxon>Tetraodon</taxon>
    </lineage>
</organism>
<evidence type="ECO:0000256" key="3">
    <source>
        <dbReference type="SAM" id="SignalP"/>
    </source>
</evidence>
<proteinExistence type="evidence at transcript level"/>
<dbReference type="EMBL" id="AY374491">
    <property type="protein sequence ID" value="AAR25682.1"/>
    <property type="molecule type" value="mRNA"/>
</dbReference>
<keyword evidence="1" id="KW-1015">Disulfide bond</keyword>
<evidence type="ECO:0000313" key="4">
    <source>
        <dbReference type="EMBL" id="AAR25682.1"/>
    </source>
</evidence>
<protein>
    <submittedName>
        <fullName evidence="4">Class I helical cytokine receptor number 19</fullName>
    </submittedName>
</protein>
<keyword evidence="2" id="KW-0472">Membrane</keyword>
<reference evidence="4" key="1">
    <citation type="journal article" date="2004" name="Nature">
        <title>Genome duplication in the teleost fish Tetraodon nigroviridis reveals the early vertebrate proto-karyotype.</title>
        <authorList>
            <person name="Jaillon O."/>
            <person name="Aury J.-M."/>
            <person name="Brunet F."/>
            <person name="Petit J.-L."/>
            <person name="Stange-Thomann N."/>
            <person name="Mauceli E."/>
            <person name="Bouneau L."/>
            <person name="Fischer C."/>
            <person name="Ozouf-Costaz C."/>
            <person name="Bernot A."/>
            <person name="Nicaud S."/>
            <person name="Jaffe D."/>
            <person name="Fisher S."/>
            <person name="Lutfalla G."/>
            <person name="Dossat C."/>
            <person name="Segurens B."/>
            <person name="Dasilva C."/>
            <person name="Salanoubat M."/>
            <person name="Levy M."/>
            <person name="Boudet N."/>
            <person name="Castellano S."/>
            <person name="Anthouard V."/>
            <person name="Jubin C."/>
            <person name="Castelli V."/>
            <person name="Katinka M."/>
            <person name="Vacherie B."/>
            <person name="Biemont C."/>
            <person name="Skalli Z."/>
            <person name="Cattolico L."/>
            <person name="Poulain J."/>
            <person name="De Berardinis V."/>
            <person name="Cruaud C."/>
            <person name="Duprat S."/>
            <person name="Brottier P."/>
            <person name="Coutanceau J.-P."/>
            <person name="Gouzy J."/>
            <person name="Parra G."/>
            <person name="Lardier G."/>
            <person name="Chapple C."/>
            <person name="McKernan K.J."/>
            <person name="McEwan P."/>
            <person name="Bosak S."/>
            <person name="Kellis M."/>
            <person name="Volff J.-N."/>
            <person name="Guigo R."/>
            <person name="Zody M.C."/>
            <person name="Mesirov J."/>
            <person name="Lindblad-Toh K."/>
            <person name="Birren B."/>
            <person name="Nusbaum C."/>
            <person name="Kahn D."/>
            <person name="Robinson-Rechavi M."/>
            <person name="Laudet V."/>
            <person name="Schachter V."/>
            <person name="Quetier F."/>
            <person name="Saurin W."/>
            <person name="Scarpelli C."/>
            <person name="Wincker P."/>
            <person name="Lander E.S."/>
            <person name="Weissenbach J."/>
            <person name="Roest Crollius H."/>
        </authorList>
    </citation>
    <scope>NUCLEOTIDE SEQUENCE</scope>
</reference>
<feature type="signal peptide" evidence="3">
    <location>
        <begin position="1"/>
        <end position="18"/>
    </location>
</feature>
<keyword evidence="4" id="KW-0675">Receptor</keyword>
<feature type="chain" id="PRO_5004280646" evidence="3">
    <location>
        <begin position="19"/>
        <end position="392"/>
    </location>
</feature>
<dbReference type="PANTHER" id="PTHR23037">
    <property type="entry name" value="CYTOKINE RECEPTOR"/>
    <property type="match status" value="1"/>
</dbReference>